<reference evidence="1" key="1">
    <citation type="submission" date="2022-04" db="EMBL/GenBank/DDBJ databases">
        <title>Jade perch genome.</title>
        <authorList>
            <person name="Chao B."/>
        </authorList>
    </citation>
    <scope>NUCLEOTIDE SEQUENCE</scope>
    <source>
        <strain evidence="1">CB-2022</strain>
    </source>
</reference>
<dbReference type="Proteomes" id="UP000831701">
    <property type="component" value="Chromosome 8"/>
</dbReference>
<sequence>MLKFPLASTGERFGVVRRFQPFIDRALERRRLHAVTQPRFQGSIHYDDTDGYFVIGGGKYLPGIHGYFGPIKYYRFGTKEVENQLHPKSLQEVDKTHQECQEIKAFTKDFFHKVAESYLLSPVNRGSLEMTDLRSILFEQAVGEMFTVDQPRSKITSKSTALLQVASCFGNHKASLLLATLHFSGLEHSVDLQQGHVYSLIAAAGDNRFALMHAGYKHTQGIDGFPKDLDMAYSYYSNIGAQSNIDSSRIHEDKGHGVKRNYTRGFRLLEKAAAMGSINALNGLGWYHAIILKDHKKAVKYFEQAALNGSDDAMYNLGIYHLSGENPDSPRVNETAAFQQFLNASQSCHMAASVEAAWYLSTGCLEGVSQDVERAVMKEAFVSYLLAAESGLGSAQSNVAHLCECLITGGLKAADEHITHNSSHILKEENQAGGKLSALDNITFITAPLFLTLLSFSQMQELHLSHDCQWRYHNYSILNYDPHPSALLKMGDYYYRSSSTREDSLSVVGRAISMYGRAALAGSPQGMYNLAVLAHEGHVLPLSVSALFNVSHRDERDIVVEKILERCVESEDEEAVTPCSLTLLGLQMGKALRRMTQNAIKWGQFPPADQPSHISSKEPLRYNRDVIPSEPLLNKPSLDTISLDVFKPPFLSKLPGKVVAEQLIADKNRTRVIETFHTMFIDSVYYSAWYIIQLRGIINTPQPEK</sequence>
<protein>
    <submittedName>
        <fullName evidence="1">Uncharacterized protein</fullName>
    </submittedName>
</protein>
<keyword evidence="2" id="KW-1185">Reference proteome</keyword>
<evidence type="ECO:0000313" key="2">
    <source>
        <dbReference type="Proteomes" id="UP000831701"/>
    </source>
</evidence>
<name>A0ACB8WKS9_9TELE</name>
<evidence type="ECO:0000313" key="1">
    <source>
        <dbReference type="EMBL" id="KAI3368340.1"/>
    </source>
</evidence>
<gene>
    <name evidence="1" type="ORF">L3Q82_008046</name>
</gene>
<accession>A0ACB8WKS9</accession>
<proteinExistence type="predicted"/>
<dbReference type="EMBL" id="CM041538">
    <property type="protein sequence ID" value="KAI3368340.1"/>
    <property type="molecule type" value="Genomic_DNA"/>
</dbReference>
<comment type="caution">
    <text evidence="1">The sequence shown here is derived from an EMBL/GenBank/DDBJ whole genome shotgun (WGS) entry which is preliminary data.</text>
</comment>
<organism evidence="1 2">
    <name type="scientific">Scortum barcoo</name>
    <name type="common">barcoo grunter</name>
    <dbReference type="NCBI Taxonomy" id="214431"/>
    <lineage>
        <taxon>Eukaryota</taxon>
        <taxon>Metazoa</taxon>
        <taxon>Chordata</taxon>
        <taxon>Craniata</taxon>
        <taxon>Vertebrata</taxon>
        <taxon>Euteleostomi</taxon>
        <taxon>Actinopterygii</taxon>
        <taxon>Neopterygii</taxon>
        <taxon>Teleostei</taxon>
        <taxon>Neoteleostei</taxon>
        <taxon>Acanthomorphata</taxon>
        <taxon>Eupercaria</taxon>
        <taxon>Centrarchiformes</taxon>
        <taxon>Terapontoidei</taxon>
        <taxon>Terapontidae</taxon>
        <taxon>Scortum</taxon>
    </lineage>
</organism>